<sequence>MPERIYSQLLGELTQDQEFDDWWHSPPVAIPFFDGLLLPVIITDISAADTEFIDQADACLREFWTKHTSDRLAASELVFHNAHEFCEAVGEPLGIDDPTDIWQQVHPTRVVISWRPYGDKDVYLTVECECDWEVEHGLQLVFRRGRMLTRVSQYDGHLTEADAYGLPDERDKLLSAYNTTFAS</sequence>
<evidence type="ECO:0000313" key="3">
    <source>
        <dbReference type="Proteomes" id="UP000054223"/>
    </source>
</evidence>
<dbReference type="Pfam" id="PF22481">
    <property type="entry name" value="DUF6985"/>
    <property type="match status" value="1"/>
</dbReference>
<reference evidence="2 3" key="1">
    <citation type="submission" date="2015-11" db="EMBL/GenBank/DDBJ databases">
        <title>Solirubrum puertoriconensis gen. nov. an environmental bacteria isolated in Puerto Rico.</title>
        <authorList>
            <person name="Cuebas-Irizarry M.F."/>
            <person name="Montalvo-Rodriguez R."/>
        </authorList>
    </citation>
    <scope>NUCLEOTIDE SEQUENCE [LARGE SCALE GENOMIC DNA]</scope>
    <source>
        <strain evidence="2 3">MC1A</strain>
    </source>
</reference>
<gene>
    <name evidence="2" type="ORF">ASU33_15740</name>
</gene>
<organism evidence="2 3">
    <name type="scientific">Solirubrum puertoriconensis</name>
    <dbReference type="NCBI Taxonomy" id="1751427"/>
    <lineage>
        <taxon>Bacteria</taxon>
        <taxon>Pseudomonadati</taxon>
        <taxon>Bacteroidota</taxon>
        <taxon>Cytophagia</taxon>
        <taxon>Cytophagales</taxon>
    </lineage>
</organism>
<dbReference type="RefSeq" id="WP_059071388.1">
    <property type="nucleotide sequence ID" value="NZ_LNAL01000007.1"/>
</dbReference>
<feature type="domain" description="DUF6985" evidence="1">
    <location>
        <begin position="10"/>
        <end position="158"/>
    </location>
</feature>
<dbReference type="InterPro" id="IPR054254">
    <property type="entry name" value="DUF6985"/>
</dbReference>
<dbReference type="Proteomes" id="UP000054223">
    <property type="component" value="Unassembled WGS sequence"/>
</dbReference>
<dbReference type="EMBL" id="LNAL01000007">
    <property type="protein sequence ID" value="KUG07765.1"/>
    <property type="molecule type" value="Genomic_DNA"/>
</dbReference>
<evidence type="ECO:0000259" key="1">
    <source>
        <dbReference type="Pfam" id="PF22481"/>
    </source>
</evidence>
<accession>A0A9X0L4M2</accession>
<comment type="caution">
    <text evidence="2">The sequence shown here is derived from an EMBL/GenBank/DDBJ whole genome shotgun (WGS) entry which is preliminary data.</text>
</comment>
<keyword evidence="3" id="KW-1185">Reference proteome</keyword>
<name>A0A9X0L4M2_SOLP1</name>
<dbReference type="AlphaFoldDB" id="A0A9X0L4M2"/>
<protein>
    <recommendedName>
        <fullName evidence="1">DUF6985 domain-containing protein</fullName>
    </recommendedName>
</protein>
<proteinExistence type="predicted"/>
<evidence type="ECO:0000313" key="2">
    <source>
        <dbReference type="EMBL" id="KUG07765.1"/>
    </source>
</evidence>